<gene>
    <name evidence="2" type="ORF">K470DRAFT_264951</name>
</gene>
<accession>A0A6A7BX68</accession>
<dbReference type="EMBL" id="MU005988">
    <property type="protein sequence ID" value="KAF2859804.1"/>
    <property type="molecule type" value="Genomic_DNA"/>
</dbReference>
<sequence>MGNDDGYDSNVANAAGYAAGNIEGSYDRASNDVQAGWNAVESVPGDIGRRAEQGYDNTVQGIENIPQNIGGALQSAANWIANSPSGEKIGGVQSGYDNAQQDVQRFGDNMSNSYEQGQQEGRNNWGN</sequence>
<keyword evidence="3" id="KW-1185">Reference proteome</keyword>
<evidence type="ECO:0000256" key="1">
    <source>
        <dbReference type="SAM" id="MobiDB-lite"/>
    </source>
</evidence>
<dbReference type="OrthoDB" id="2367685at2759"/>
<evidence type="ECO:0000313" key="2">
    <source>
        <dbReference type="EMBL" id="KAF2859804.1"/>
    </source>
</evidence>
<feature type="region of interest" description="Disordered" evidence="1">
    <location>
        <begin position="83"/>
        <end position="127"/>
    </location>
</feature>
<dbReference type="AlphaFoldDB" id="A0A6A7BX68"/>
<protein>
    <submittedName>
        <fullName evidence="2">Uncharacterized protein</fullName>
    </submittedName>
</protein>
<organism evidence="2 3">
    <name type="scientific">Piedraia hortae CBS 480.64</name>
    <dbReference type="NCBI Taxonomy" id="1314780"/>
    <lineage>
        <taxon>Eukaryota</taxon>
        <taxon>Fungi</taxon>
        <taxon>Dikarya</taxon>
        <taxon>Ascomycota</taxon>
        <taxon>Pezizomycotina</taxon>
        <taxon>Dothideomycetes</taxon>
        <taxon>Dothideomycetidae</taxon>
        <taxon>Capnodiales</taxon>
        <taxon>Piedraiaceae</taxon>
        <taxon>Piedraia</taxon>
    </lineage>
</organism>
<feature type="compositionally biased region" description="Polar residues" evidence="1">
    <location>
        <begin position="95"/>
        <end position="127"/>
    </location>
</feature>
<evidence type="ECO:0000313" key="3">
    <source>
        <dbReference type="Proteomes" id="UP000799421"/>
    </source>
</evidence>
<reference evidence="2" key="1">
    <citation type="journal article" date="2020" name="Stud. Mycol.">
        <title>101 Dothideomycetes genomes: a test case for predicting lifestyles and emergence of pathogens.</title>
        <authorList>
            <person name="Haridas S."/>
            <person name="Albert R."/>
            <person name="Binder M."/>
            <person name="Bloem J."/>
            <person name="Labutti K."/>
            <person name="Salamov A."/>
            <person name="Andreopoulos B."/>
            <person name="Baker S."/>
            <person name="Barry K."/>
            <person name="Bills G."/>
            <person name="Bluhm B."/>
            <person name="Cannon C."/>
            <person name="Castanera R."/>
            <person name="Culley D."/>
            <person name="Daum C."/>
            <person name="Ezra D."/>
            <person name="Gonzalez J."/>
            <person name="Henrissat B."/>
            <person name="Kuo A."/>
            <person name="Liang C."/>
            <person name="Lipzen A."/>
            <person name="Lutzoni F."/>
            <person name="Magnuson J."/>
            <person name="Mondo S."/>
            <person name="Nolan M."/>
            <person name="Ohm R."/>
            <person name="Pangilinan J."/>
            <person name="Park H.-J."/>
            <person name="Ramirez L."/>
            <person name="Alfaro M."/>
            <person name="Sun H."/>
            <person name="Tritt A."/>
            <person name="Yoshinaga Y."/>
            <person name="Zwiers L.-H."/>
            <person name="Turgeon B."/>
            <person name="Goodwin S."/>
            <person name="Spatafora J."/>
            <person name="Crous P."/>
            <person name="Grigoriev I."/>
        </authorList>
    </citation>
    <scope>NUCLEOTIDE SEQUENCE</scope>
    <source>
        <strain evidence="2">CBS 480.64</strain>
    </source>
</reference>
<dbReference type="Proteomes" id="UP000799421">
    <property type="component" value="Unassembled WGS sequence"/>
</dbReference>
<name>A0A6A7BX68_9PEZI</name>
<proteinExistence type="predicted"/>